<dbReference type="Gene3D" id="2.40.70.10">
    <property type="entry name" value="Acid Proteases"/>
    <property type="match status" value="1"/>
</dbReference>
<organism evidence="2 3">
    <name type="scientific">Symbiodinium microadriaticum</name>
    <name type="common">Dinoflagellate</name>
    <name type="synonym">Zooxanthella microadriatica</name>
    <dbReference type="NCBI Taxonomy" id="2951"/>
    <lineage>
        <taxon>Eukaryota</taxon>
        <taxon>Sar</taxon>
        <taxon>Alveolata</taxon>
        <taxon>Dinophyceae</taxon>
        <taxon>Suessiales</taxon>
        <taxon>Symbiodiniaceae</taxon>
        <taxon>Symbiodinium</taxon>
    </lineage>
</organism>
<feature type="compositionally biased region" description="Basic and acidic residues" evidence="1">
    <location>
        <begin position="558"/>
        <end position="569"/>
    </location>
</feature>
<name>A0A1Q9EZ36_SYMMI</name>
<evidence type="ECO:0000313" key="3">
    <source>
        <dbReference type="Proteomes" id="UP000186817"/>
    </source>
</evidence>
<evidence type="ECO:0000256" key="1">
    <source>
        <dbReference type="SAM" id="MobiDB-lite"/>
    </source>
</evidence>
<protein>
    <submittedName>
        <fullName evidence="2">Uncharacterized protein</fullName>
    </submittedName>
</protein>
<evidence type="ECO:0000313" key="2">
    <source>
        <dbReference type="EMBL" id="OLQ12710.1"/>
    </source>
</evidence>
<keyword evidence="3" id="KW-1185">Reference proteome</keyword>
<dbReference type="EMBL" id="LSRX01000038">
    <property type="protein sequence ID" value="OLQ12710.1"/>
    <property type="molecule type" value="Genomic_DNA"/>
</dbReference>
<proteinExistence type="predicted"/>
<feature type="region of interest" description="Disordered" evidence="1">
    <location>
        <begin position="425"/>
        <end position="467"/>
    </location>
</feature>
<dbReference type="AlphaFoldDB" id="A0A1Q9EZ36"/>
<accession>A0A1Q9EZ36</accession>
<sequence>MEDDAQGDRHVYVRVPGSSRVREIFFYDSEDLLMEQDLNMSESKKVKTFGKVTCMVQPTWIRSKIKFLMDTGCGHDLISQHKVEKHGLETLVSQEAISFQTANGVTDTDLISNFQTESESFREPIKAYVLDDAPSVLSVEKRCMKQGYGFSWPPGSDAFMINPNGKRIPLFVNGDIPYMRAGEEEREEGIFDEMVEVKHFRTERGAFKRELKSWGDLLTFDFLDMRKVADMGVGNDDEMREEKVKLACSDVAPKLDAAMAQLGRSDQHRGYIAQYWPFALNCVTHNLNIEDVEGDGDSAWKRMTGEDFKGKAIPFGVIVFFKPTDTREKTYAGKFDPKGIPGIFAGYVITTGQQWSRKYKIWDMAELANVNLSMNAAVPRRLAQPYLTEVVVLPEELVFPLKNECERMNSTIEGLKDNVDLQGKEIKDHDEDNRPPDGGDDDENDDDDESKAKPPPEPGESDEDLRDQDLWMTLDRPADLFRQVERKIQEKSYVVSKNPNLHPMTSNTGTKARTAMNGDGKIYLNDDGEACKIDKRGVPYKVGSEWDSMGAKSRNKAYKKDKGDRAKASKKDRKRTAVGKKVVDKLLDKMIFPRIVQRDEIDGNILPAIQRDFAVTNFSQMLNSEHPINAERMLQSLEQ</sequence>
<feature type="region of interest" description="Disordered" evidence="1">
    <location>
        <begin position="549"/>
        <end position="576"/>
    </location>
</feature>
<comment type="caution">
    <text evidence="2">The sequence shown here is derived from an EMBL/GenBank/DDBJ whole genome shotgun (WGS) entry which is preliminary data.</text>
</comment>
<gene>
    <name evidence="2" type="ORF">AK812_SmicGene3217</name>
</gene>
<reference evidence="2 3" key="1">
    <citation type="submission" date="2016-02" db="EMBL/GenBank/DDBJ databases">
        <title>Genome analysis of coral dinoflagellate symbionts highlights evolutionary adaptations to a symbiotic lifestyle.</title>
        <authorList>
            <person name="Aranda M."/>
            <person name="Li Y."/>
            <person name="Liew Y.J."/>
            <person name="Baumgarten S."/>
            <person name="Simakov O."/>
            <person name="Wilson M."/>
            <person name="Piel J."/>
            <person name="Ashoor H."/>
            <person name="Bougouffa S."/>
            <person name="Bajic V.B."/>
            <person name="Ryu T."/>
            <person name="Ravasi T."/>
            <person name="Bayer T."/>
            <person name="Micklem G."/>
            <person name="Kim H."/>
            <person name="Bhak J."/>
            <person name="Lajeunesse T.C."/>
            <person name="Voolstra C.R."/>
        </authorList>
    </citation>
    <scope>NUCLEOTIDE SEQUENCE [LARGE SCALE GENOMIC DNA]</scope>
    <source>
        <strain evidence="2 3">CCMP2467</strain>
    </source>
</reference>
<dbReference type="Proteomes" id="UP000186817">
    <property type="component" value="Unassembled WGS sequence"/>
</dbReference>
<dbReference type="OrthoDB" id="413361at2759"/>
<dbReference type="CDD" id="cd00303">
    <property type="entry name" value="retropepsin_like"/>
    <property type="match status" value="1"/>
</dbReference>
<dbReference type="InterPro" id="IPR021109">
    <property type="entry name" value="Peptidase_aspartic_dom_sf"/>
</dbReference>
<feature type="compositionally biased region" description="Basic and acidic residues" evidence="1">
    <location>
        <begin position="425"/>
        <end position="437"/>
    </location>
</feature>
<feature type="compositionally biased region" description="Acidic residues" evidence="1">
    <location>
        <begin position="438"/>
        <end position="449"/>
    </location>
</feature>